<organism evidence="1 2">
    <name type="scientific">Sphingobacterium nematocida</name>
    <dbReference type="NCBI Taxonomy" id="1513896"/>
    <lineage>
        <taxon>Bacteria</taxon>
        <taxon>Pseudomonadati</taxon>
        <taxon>Bacteroidota</taxon>
        <taxon>Sphingobacteriia</taxon>
        <taxon>Sphingobacteriales</taxon>
        <taxon>Sphingobacteriaceae</taxon>
        <taxon>Sphingobacterium</taxon>
    </lineage>
</organism>
<dbReference type="STRING" id="1513896.SAMN05660841_04018"/>
<gene>
    <name evidence="1" type="ORF">SAMN05660841_04018</name>
</gene>
<evidence type="ECO:0000313" key="1">
    <source>
        <dbReference type="EMBL" id="SKC07136.1"/>
    </source>
</evidence>
<proteinExistence type="predicted"/>
<dbReference type="RefSeq" id="WP_079645659.1">
    <property type="nucleotide sequence ID" value="NZ_FUZF01000024.1"/>
</dbReference>
<dbReference type="AlphaFoldDB" id="A0A1T5GFE9"/>
<sequence>MNRALHTSLVWVAIALGTGQIYAQSTLNGRVVDKEGQAVAGATVTDLATRIKTQTNAEGRFTLSIKADKPAISISYIGYEEQTLSSFSLSENLLITLQPSPEQLNEVVVTALGISREKKALGYAVQEVKGVELQTWNCN</sequence>
<dbReference type="Proteomes" id="UP000190150">
    <property type="component" value="Unassembled WGS sequence"/>
</dbReference>
<dbReference type="EMBL" id="FUZF01000024">
    <property type="protein sequence ID" value="SKC07136.1"/>
    <property type="molecule type" value="Genomic_DNA"/>
</dbReference>
<dbReference type="OrthoDB" id="7432683at2"/>
<evidence type="ECO:0000313" key="2">
    <source>
        <dbReference type="Proteomes" id="UP000190150"/>
    </source>
</evidence>
<dbReference type="Pfam" id="PF13715">
    <property type="entry name" value="CarbopepD_reg_2"/>
    <property type="match status" value="1"/>
</dbReference>
<dbReference type="InterPro" id="IPR008969">
    <property type="entry name" value="CarboxyPept-like_regulatory"/>
</dbReference>
<protein>
    <submittedName>
        <fullName evidence="1">CarboxypepD_reg-like domain-containing protein</fullName>
    </submittedName>
</protein>
<dbReference type="SUPFAM" id="SSF49464">
    <property type="entry name" value="Carboxypeptidase regulatory domain-like"/>
    <property type="match status" value="1"/>
</dbReference>
<accession>A0A1T5GFE9</accession>
<dbReference type="Gene3D" id="2.60.40.1120">
    <property type="entry name" value="Carboxypeptidase-like, regulatory domain"/>
    <property type="match status" value="1"/>
</dbReference>
<name>A0A1T5GFE9_9SPHI</name>
<keyword evidence="2" id="KW-1185">Reference proteome</keyword>
<reference evidence="2" key="1">
    <citation type="submission" date="2017-02" db="EMBL/GenBank/DDBJ databases">
        <authorList>
            <person name="Varghese N."/>
            <person name="Submissions S."/>
        </authorList>
    </citation>
    <scope>NUCLEOTIDE SEQUENCE [LARGE SCALE GENOMIC DNA]</scope>
    <source>
        <strain evidence="2">DSM 24091</strain>
    </source>
</reference>